<dbReference type="Proteomes" id="UP000217979">
    <property type="component" value="Chromosome"/>
</dbReference>
<protein>
    <submittedName>
        <fullName evidence="1">Uncharacterized protein</fullName>
    </submittedName>
</protein>
<gene>
    <name evidence="1" type="ORF">CO704_15840</name>
</gene>
<reference evidence="1 2" key="1">
    <citation type="submission" date="2017-09" db="EMBL/GenBank/DDBJ databases">
        <title>FDA dAtabase for Regulatory Grade micrObial Sequences (FDA-ARGOS): Supporting development and validation of Infectious Disease Dx tests.</title>
        <authorList>
            <person name="Minogue T."/>
            <person name="Wolcott M."/>
            <person name="Wasieloski L."/>
            <person name="Aguilar W."/>
            <person name="Moore D."/>
            <person name="Tallon L."/>
            <person name="Sadzewicz L."/>
            <person name="Ott S."/>
            <person name="Zhao X."/>
            <person name="Nagaraj S."/>
            <person name="Vavikolanu K."/>
            <person name="Aluvathingal J."/>
            <person name="Nadendla S."/>
            <person name="Sichtig H."/>
        </authorList>
    </citation>
    <scope>NUCLEOTIDE SEQUENCE [LARGE SCALE GENOMIC DNA]</scope>
    <source>
        <strain evidence="1 2">FDAARGOS_392</strain>
    </source>
</reference>
<evidence type="ECO:0000313" key="2">
    <source>
        <dbReference type="Proteomes" id="UP000217979"/>
    </source>
</evidence>
<organism evidence="1 2">
    <name type="scientific">Cedecea neteri</name>
    <dbReference type="NCBI Taxonomy" id="158822"/>
    <lineage>
        <taxon>Bacteria</taxon>
        <taxon>Pseudomonadati</taxon>
        <taxon>Pseudomonadota</taxon>
        <taxon>Gammaproteobacteria</taxon>
        <taxon>Enterobacterales</taxon>
        <taxon>Enterobacteriaceae</taxon>
        <taxon>Cedecea</taxon>
    </lineage>
</organism>
<dbReference type="AlphaFoldDB" id="A0A291E080"/>
<dbReference type="EMBL" id="CP023525">
    <property type="protein sequence ID" value="ATF93475.1"/>
    <property type="molecule type" value="Genomic_DNA"/>
</dbReference>
<accession>A0A291E080</accession>
<sequence>MFLREILDINKLPIIESTDLFSYLKKYLDRKVFQERIYVLTDMDYSLQKSAAKAGVSAIHRLDQQNHAILLDPKNSAMNLLPKYALLAKVLGGTYENISHISLGEKNTLSSVKSTADMLGIISGSGIREAHTKILELLQAHALPLDAVASALGSGTLFAGVIAGSGCMANMALRNIVYVYAHKKSNLIAQHVLSKISHNDEHYSRRIFLFCGAKAAGNYNALHLAYLADADGITTAGAGTNGEFSYLHRNTPCKTRLLVLPIEGHNEQLANTQYLSSHAATRDFIYQLGENEKLEAALDRYISTEPDFIDAHLTLTALIETISSQESYVSKAHDILFRQLPLSNDSRRLKNLEEKMNQSVVLKATRRYLKIVFQGMQALASSPTGSINIWYSDKATNSVHFASPWELGLMLENNKMLSNAIEIPETEMPELPLRQQVAKLFKDGSKCWNTEFINEMHAIKHRLGDIMITGF</sequence>
<name>A0A291E080_9ENTR</name>
<proteinExistence type="predicted"/>
<evidence type="ECO:0000313" key="1">
    <source>
        <dbReference type="EMBL" id="ATF93475.1"/>
    </source>
</evidence>